<dbReference type="InterPro" id="IPR006603">
    <property type="entry name" value="PQ-loop_rpt"/>
</dbReference>
<reference evidence="6 7" key="1">
    <citation type="submission" date="2019-03" db="EMBL/GenBank/DDBJ databases">
        <title>Complete genome sequence of Spiroplasma gladiatoris TG-1 (DSM 22552).</title>
        <authorList>
            <person name="Lin Y.-C."/>
            <person name="Chou L."/>
            <person name="Kuo C.-H."/>
        </authorList>
    </citation>
    <scope>NUCLEOTIDE SEQUENCE [LARGE SCALE GENOMIC DNA]</scope>
    <source>
        <strain evidence="6 7">TG-1</strain>
    </source>
</reference>
<dbReference type="AlphaFoldDB" id="A0A4P7AGC7"/>
<keyword evidence="7" id="KW-1185">Reference proteome</keyword>
<dbReference type="EMBL" id="CP038013">
    <property type="protein sequence ID" value="QBQ07415.1"/>
    <property type="molecule type" value="Genomic_DNA"/>
</dbReference>
<evidence type="ECO:0000256" key="1">
    <source>
        <dbReference type="ARBA" id="ARBA00004141"/>
    </source>
</evidence>
<feature type="transmembrane region" description="Helical" evidence="5">
    <location>
        <begin position="69"/>
        <end position="89"/>
    </location>
</feature>
<dbReference type="GO" id="GO:0016020">
    <property type="term" value="C:membrane"/>
    <property type="evidence" value="ECO:0007669"/>
    <property type="project" value="UniProtKB-SubCell"/>
</dbReference>
<evidence type="ECO:0008006" key="8">
    <source>
        <dbReference type="Google" id="ProtNLM"/>
    </source>
</evidence>
<keyword evidence="2 5" id="KW-0812">Transmembrane</keyword>
<feature type="transmembrane region" description="Helical" evidence="5">
    <location>
        <begin position="6"/>
        <end position="25"/>
    </location>
</feature>
<sequence>MSESLQVFIKVLSWIATVFSCIRLMPQCIKIIKTKSVNDVSLSMYIIWTISAILWITTSALLIPPNWPLIVTNIIAGLTSLVILILKLVSILQNKRIVVEKNLNEDKINLLRKKYVNILLKQQKQEIKNKKEKNI</sequence>
<organism evidence="6 7">
    <name type="scientific">Spiroplasma gladiatoris</name>
    <dbReference type="NCBI Taxonomy" id="2143"/>
    <lineage>
        <taxon>Bacteria</taxon>
        <taxon>Bacillati</taxon>
        <taxon>Mycoplasmatota</taxon>
        <taxon>Mollicutes</taxon>
        <taxon>Entomoplasmatales</taxon>
        <taxon>Spiroplasmataceae</taxon>
        <taxon>Spiroplasma</taxon>
    </lineage>
</organism>
<protein>
    <recommendedName>
        <fullName evidence="8">MtN3 and saliva related transmembrane protein</fullName>
    </recommendedName>
</protein>
<evidence type="ECO:0000256" key="5">
    <source>
        <dbReference type="SAM" id="Phobius"/>
    </source>
</evidence>
<dbReference type="Pfam" id="PF04193">
    <property type="entry name" value="PQ-loop"/>
    <property type="match status" value="1"/>
</dbReference>
<dbReference type="Gene3D" id="1.20.1280.290">
    <property type="match status" value="1"/>
</dbReference>
<dbReference type="Proteomes" id="UP000294309">
    <property type="component" value="Chromosome"/>
</dbReference>
<proteinExistence type="predicted"/>
<gene>
    <name evidence="6" type="ORF">SGLAD_v1c02160</name>
</gene>
<keyword evidence="3 5" id="KW-1133">Transmembrane helix</keyword>
<evidence type="ECO:0000313" key="6">
    <source>
        <dbReference type="EMBL" id="QBQ07415.1"/>
    </source>
</evidence>
<evidence type="ECO:0000256" key="4">
    <source>
        <dbReference type="ARBA" id="ARBA00023136"/>
    </source>
</evidence>
<evidence type="ECO:0000313" key="7">
    <source>
        <dbReference type="Proteomes" id="UP000294309"/>
    </source>
</evidence>
<dbReference type="KEGG" id="sgq:SGLAD_v1c02160"/>
<feature type="transmembrane region" description="Helical" evidence="5">
    <location>
        <begin position="45"/>
        <end position="63"/>
    </location>
</feature>
<accession>A0A4P7AGC7</accession>
<comment type="subcellular location">
    <subcellularLocation>
        <location evidence="1">Membrane</location>
        <topology evidence="1">Multi-pass membrane protein</topology>
    </subcellularLocation>
</comment>
<dbReference type="OrthoDB" id="122062at2"/>
<keyword evidence="4 5" id="KW-0472">Membrane</keyword>
<name>A0A4P7AGC7_9MOLU</name>
<evidence type="ECO:0000256" key="2">
    <source>
        <dbReference type="ARBA" id="ARBA00022692"/>
    </source>
</evidence>
<evidence type="ECO:0000256" key="3">
    <source>
        <dbReference type="ARBA" id="ARBA00022989"/>
    </source>
</evidence>
<dbReference type="RefSeq" id="WP_134297208.1">
    <property type="nucleotide sequence ID" value="NZ_CP038013.1"/>
</dbReference>